<comment type="caution">
    <text evidence="3">The sequence shown here is derived from an EMBL/GenBank/DDBJ whole genome shotgun (WGS) entry which is preliminary data.</text>
</comment>
<gene>
    <name evidence="3" type="ORF">CHR90_13560</name>
</gene>
<evidence type="ECO:0000313" key="4">
    <source>
        <dbReference type="Proteomes" id="UP000216361"/>
    </source>
</evidence>
<keyword evidence="1" id="KW-0732">Signal</keyword>
<feature type="domain" description="Solute-binding protein family 3/N-terminal" evidence="2">
    <location>
        <begin position="45"/>
        <end position="275"/>
    </location>
</feature>
<protein>
    <recommendedName>
        <fullName evidence="2">Solute-binding protein family 3/N-terminal domain-containing protein</fullName>
    </recommendedName>
</protein>
<reference evidence="3 4" key="1">
    <citation type="submission" date="2017-07" db="EMBL/GenBank/DDBJ databases">
        <title>Elstera cyanobacteriorum sp. nov., a novel bacterium isolated from cyanobacterial aggregates in a eutrophic lake.</title>
        <authorList>
            <person name="Cai H."/>
        </authorList>
    </citation>
    <scope>NUCLEOTIDE SEQUENCE [LARGE SCALE GENOMIC DNA]</scope>
    <source>
        <strain evidence="3 4">TH019</strain>
    </source>
</reference>
<proteinExistence type="predicted"/>
<evidence type="ECO:0000256" key="1">
    <source>
        <dbReference type="ARBA" id="ARBA00022729"/>
    </source>
</evidence>
<dbReference type="Pfam" id="PF00497">
    <property type="entry name" value="SBP_bac_3"/>
    <property type="match status" value="1"/>
</dbReference>
<dbReference type="SUPFAM" id="SSF53850">
    <property type="entry name" value="Periplasmic binding protein-like II"/>
    <property type="match status" value="1"/>
</dbReference>
<name>A0A255XP06_9PROT</name>
<evidence type="ECO:0000313" key="3">
    <source>
        <dbReference type="EMBL" id="OYQ17990.1"/>
    </source>
</evidence>
<dbReference type="PANTHER" id="PTHR35936:SF35">
    <property type="entry name" value="L-CYSTINE-BINDING PROTEIN TCYJ"/>
    <property type="match status" value="1"/>
</dbReference>
<dbReference type="EMBL" id="NOXS01000033">
    <property type="protein sequence ID" value="OYQ17990.1"/>
    <property type="molecule type" value="Genomic_DNA"/>
</dbReference>
<dbReference type="Gene3D" id="3.40.190.10">
    <property type="entry name" value="Periplasmic binding protein-like II"/>
    <property type="match status" value="2"/>
</dbReference>
<dbReference type="InterPro" id="IPR001638">
    <property type="entry name" value="Solute-binding_3/MltF_N"/>
</dbReference>
<evidence type="ECO:0000259" key="2">
    <source>
        <dbReference type="SMART" id="SM00062"/>
    </source>
</evidence>
<dbReference type="SMART" id="SM00062">
    <property type="entry name" value="PBPb"/>
    <property type="match status" value="1"/>
</dbReference>
<accession>A0A255XP06</accession>
<dbReference type="PANTHER" id="PTHR35936">
    <property type="entry name" value="MEMBRANE-BOUND LYTIC MUREIN TRANSGLYCOSYLASE F"/>
    <property type="match status" value="1"/>
</dbReference>
<sequence>MGLIHLVNTGASPASRRQGGRFLAVFGLLAAIALPVRAQTPLPPLVRLSTGDDYPPFSSSTEAGGGAAVALVKAVFAELKQPIALEIEPWMRGQERLQSQQIDGTFPYVPNPERLTLYRYSRPLATIRIRLFTRKGVPLADLPLGAASGQTLCIARGTSPAVPSARLLLSGQATLVNGSDVATCFKLLLAKRVDLVQTHEHLAKRAMRQLEQPADAVVPVGGDDPRAFEETGLHFIVSRHAPQGEALIAAFDRGLAALRENGQFAEILSRYGLTLPSS</sequence>
<dbReference type="OrthoDB" id="8479038at2"/>
<dbReference type="Proteomes" id="UP000216361">
    <property type="component" value="Unassembled WGS sequence"/>
</dbReference>
<keyword evidence="4" id="KW-1185">Reference proteome</keyword>
<organism evidence="3 4">
    <name type="scientific">Elstera cyanobacteriorum</name>
    <dbReference type="NCBI Taxonomy" id="2022747"/>
    <lineage>
        <taxon>Bacteria</taxon>
        <taxon>Pseudomonadati</taxon>
        <taxon>Pseudomonadota</taxon>
        <taxon>Alphaproteobacteria</taxon>
        <taxon>Rhodospirillales</taxon>
        <taxon>Rhodospirillaceae</taxon>
        <taxon>Elstera</taxon>
    </lineage>
</organism>
<dbReference type="AlphaFoldDB" id="A0A255XP06"/>